<organism evidence="2 3">
    <name type="scientific">Geodermatophilus telluris</name>
    <dbReference type="NCBI Taxonomy" id="1190417"/>
    <lineage>
        <taxon>Bacteria</taxon>
        <taxon>Bacillati</taxon>
        <taxon>Actinomycetota</taxon>
        <taxon>Actinomycetes</taxon>
        <taxon>Geodermatophilales</taxon>
        <taxon>Geodermatophilaceae</taxon>
        <taxon>Geodermatophilus</taxon>
    </lineage>
</organism>
<gene>
    <name evidence="2" type="ORF">SAMN05660690_3578</name>
</gene>
<protein>
    <submittedName>
        <fullName evidence="2">Uncharacterized protein</fullName>
    </submittedName>
</protein>
<sequence length="100" mass="10953">MSDPVHRPPEHSGGADSPYADMSAAEKLACEWEARHDVAARGRRVDPAAALAHYLSHNRCAELHHEHPHPPAAARRRAAAEGFAAEHPLTASWVRWGEPD</sequence>
<reference evidence="3" key="1">
    <citation type="submission" date="2016-10" db="EMBL/GenBank/DDBJ databases">
        <authorList>
            <person name="Varghese N."/>
            <person name="Submissions S."/>
        </authorList>
    </citation>
    <scope>NUCLEOTIDE SEQUENCE [LARGE SCALE GENOMIC DNA]</scope>
    <source>
        <strain evidence="3">DSM 45421</strain>
    </source>
</reference>
<dbReference type="OrthoDB" id="5188866at2"/>
<keyword evidence="3" id="KW-1185">Reference proteome</keyword>
<dbReference type="STRING" id="1190417.SAMN05660690_3578"/>
<name>A0A1G6SH16_9ACTN</name>
<evidence type="ECO:0000256" key="1">
    <source>
        <dbReference type="SAM" id="MobiDB-lite"/>
    </source>
</evidence>
<dbReference type="Proteomes" id="UP000199416">
    <property type="component" value="Unassembled WGS sequence"/>
</dbReference>
<dbReference type="EMBL" id="FMZF01000005">
    <property type="protein sequence ID" value="SDD15395.1"/>
    <property type="molecule type" value="Genomic_DNA"/>
</dbReference>
<dbReference type="RefSeq" id="WP_091367304.1">
    <property type="nucleotide sequence ID" value="NZ_FMZF01000005.1"/>
</dbReference>
<evidence type="ECO:0000313" key="3">
    <source>
        <dbReference type="Proteomes" id="UP000199416"/>
    </source>
</evidence>
<accession>A0A1G6SH16</accession>
<feature type="compositionally biased region" description="Basic and acidic residues" evidence="1">
    <location>
        <begin position="1"/>
        <end position="10"/>
    </location>
</feature>
<evidence type="ECO:0000313" key="2">
    <source>
        <dbReference type="EMBL" id="SDD15395.1"/>
    </source>
</evidence>
<feature type="region of interest" description="Disordered" evidence="1">
    <location>
        <begin position="1"/>
        <end position="22"/>
    </location>
</feature>
<proteinExistence type="predicted"/>
<dbReference type="AlphaFoldDB" id="A0A1G6SH16"/>